<evidence type="ECO:0000256" key="6">
    <source>
        <dbReference type="ARBA" id="ARBA00023136"/>
    </source>
</evidence>
<feature type="transmembrane region" description="Helical" evidence="7">
    <location>
        <begin position="138"/>
        <end position="158"/>
    </location>
</feature>
<protein>
    <submittedName>
        <fullName evidence="10">Dipeptide transport system permease protein DppC</fullName>
    </submittedName>
</protein>
<sequence length="306" mass="33591">MAQATLNTNSDPIASTTEGAVPENRKRSFWRVFVERNKAGTFGFAIMTAILLLTFIGPFFVHGENRTDVTNIYGGPSWSHPLGFDHSGRDIWYQIVHGGRSVILVAVMAALISTSIGVILGALAAMVGGRFDVAMQTISDIVLTVPSIILLAVLAAYVRLDGPFLLALILASTGWPVLLLAIRSQVLSLKEREYVEAARMLDLGMPRILFREVLPNMASYIIINFVFAVRGAVYGQVALYFLGLVSLAGVNWGIMIQEAFRRGAVFNTDSMMGLLAPVFMIVMLLWSLILIARSLEDVFNPRLRKI</sequence>
<feature type="compositionally biased region" description="Polar residues" evidence="8">
    <location>
        <begin position="1"/>
        <end position="18"/>
    </location>
</feature>
<evidence type="ECO:0000256" key="3">
    <source>
        <dbReference type="ARBA" id="ARBA00022475"/>
    </source>
</evidence>
<gene>
    <name evidence="10" type="ORF">AVDCRST_MAG43-706</name>
</gene>
<comment type="subcellular location">
    <subcellularLocation>
        <location evidence="1 7">Cell membrane</location>
        <topology evidence="1 7">Multi-pass membrane protein</topology>
    </subcellularLocation>
</comment>
<name>A0A6J4UCZ7_9BACT</name>
<keyword evidence="5 7" id="KW-1133">Transmembrane helix</keyword>
<evidence type="ECO:0000256" key="4">
    <source>
        <dbReference type="ARBA" id="ARBA00022692"/>
    </source>
</evidence>
<dbReference type="Gene3D" id="1.10.3720.10">
    <property type="entry name" value="MetI-like"/>
    <property type="match status" value="1"/>
</dbReference>
<evidence type="ECO:0000313" key="10">
    <source>
        <dbReference type="EMBL" id="CAA9547115.1"/>
    </source>
</evidence>
<keyword evidence="6 7" id="KW-0472">Membrane</keyword>
<evidence type="ECO:0000256" key="1">
    <source>
        <dbReference type="ARBA" id="ARBA00004651"/>
    </source>
</evidence>
<dbReference type="GO" id="GO:0005886">
    <property type="term" value="C:plasma membrane"/>
    <property type="evidence" value="ECO:0007669"/>
    <property type="project" value="UniProtKB-SubCell"/>
</dbReference>
<feature type="domain" description="ABC transmembrane type-1" evidence="9">
    <location>
        <begin position="99"/>
        <end position="290"/>
    </location>
</feature>
<dbReference type="SUPFAM" id="SSF161098">
    <property type="entry name" value="MetI-like"/>
    <property type="match status" value="1"/>
</dbReference>
<feature type="transmembrane region" description="Helical" evidence="7">
    <location>
        <begin position="164"/>
        <end position="182"/>
    </location>
</feature>
<feature type="transmembrane region" description="Helical" evidence="7">
    <location>
        <begin position="233"/>
        <end position="254"/>
    </location>
</feature>
<dbReference type="CDD" id="cd06261">
    <property type="entry name" value="TM_PBP2"/>
    <property type="match status" value="1"/>
</dbReference>
<keyword evidence="3" id="KW-1003">Cell membrane</keyword>
<dbReference type="InterPro" id="IPR035906">
    <property type="entry name" value="MetI-like_sf"/>
</dbReference>
<keyword evidence="2 7" id="KW-0813">Transport</keyword>
<dbReference type="PROSITE" id="PS50928">
    <property type="entry name" value="ABC_TM1"/>
    <property type="match status" value="1"/>
</dbReference>
<evidence type="ECO:0000256" key="7">
    <source>
        <dbReference type="RuleBase" id="RU363032"/>
    </source>
</evidence>
<dbReference type="InterPro" id="IPR050366">
    <property type="entry name" value="BP-dependent_transpt_permease"/>
</dbReference>
<dbReference type="GO" id="GO:0071916">
    <property type="term" value="F:dipeptide transmembrane transporter activity"/>
    <property type="evidence" value="ECO:0007669"/>
    <property type="project" value="TreeGrafter"/>
</dbReference>
<dbReference type="PANTHER" id="PTHR43386:SF1">
    <property type="entry name" value="D,D-DIPEPTIDE TRANSPORT SYSTEM PERMEASE PROTEIN DDPC-RELATED"/>
    <property type="match status" value="1"/>
</dbReference>
<dbReference type="AlphaFoldDB" id="A0A6J4UCZ7"/>
<evidence type="ECO:0000256" key="2">
    <source>
        <dbReference type="ARBA" id="ARBA00022448"/>
    </source>
</evidence>
<feature type="region of interest" description="Disordered" evidence="8">
    <location>
        <begin position="1"/>
        <end position="20"/>
    </location>
</feature>
<feature type="transmembrane region" description="Helical" evidence="7">
    <location>
        <begin position="208"/>
        <end position="227"/>
    </location>
</feature>
<dbReference type="PANTHER" id="PTHR43386">
    <property type="entry name" value="OLIGOPEPTIDE TRANSPORT SYSTEM PERMEASE PROTEIN APPC"/>
    <property type="match status" value="1"/>
</dbReference>
<accession>A0A6J4UCZ7</accession>
<evidence type="ECO:0000256" key="8">
    <source>
        <dbReference type="SAM" id="MobiDB-lite"/>
    </source>
</evidence>
<proteinExistence type="inferred from homology"/>
<organism evidence="10">
    <name type="scientific">uncultured Thermomicrobiales bacterium</name>
    <dbReference type="NCBI Taxonomy" id="1645740"/>
    <lineage>
        <taxon>Bacteria</taxon>
        <taxon>Pseudomonadati</taxon>
        <taxon>Thermomicrobiota</taxon>
        <taxon>Thermomicrobia</taxon>
        <taxon>Thermomicrobiales</taxon>
        <taxon>environmental samples</taxon>
    </lineage>
</organism>
<feature type="transmembrane region" description="Helical" evidence="7">
    <location>
        <begin position="274"/>
        <end position="295"/>
    </location>
</feature>
<comment type="similarity">
    <text evidence="7">Belongs to the binding-protein-dependent transport system permease family.</text>
</comment>
<dbReference type="EMBL" id="CADCWI010000039">
    <property type="protein sequence ID" value="CAA9547115.1"/>
    <property type="molecule type" value="Genomic_DNA"/>
</dbReference>
<feature type="transmembrane region" description="Helical" evidence="7">
    <location>
        <begin position="102"/>
        <end position="126"/>
    </location>
</feature>
<dbReference type="InterPro" id="IPR000515">
    <property type="entry name" value="MetI-like"/>
</dbReference>
<reference evidence="10" key="1">
    <citation type="submission" date="2020-02" db="EMBL/GenBank/DDBJ databases">
        <authorList>
            <person name="Meier V. D."/>
        </authorList>
    </citation>
    <scope>NUCLEOTIDE SEQUENCE</scope>
    <source>
        <strain evidence="10">AVDCRST_MAG43</strain>
    </source>
</reference>
<evidence type="ECO:0000259" key="9">
    <source>
        <dbReference type="PROSITE" id="PS50928"/>
    </source>
</evidence>
<feature type="transmembrane region" description="Helical" evidence="7">
    <location>
        <begin position="39"/>
        <end position="61"/>
    </location>
</feature>
<dbReference type="Pfam" id="PF00528">
    <property type="entry name" value="BPD_transp_1"/>
    <property type="match status" value="1"/>
</dbReference>
<keyword evidence="4 7" id="KW-0812">Transmembrane</keyword>
<evidence type="ECO:0000256" key="5">
    <source>
        <dbReference type="ARBA" id="ARBA00022989"/>
    </source>
</evidence>